<gene>
    <name evidence="2 4" type="ORF">CBG02204</name>
    <name evidence="2" type="ORF">CBG_02204</name>
</gene>
<dbReference type="EMBL" id="HE601486">
    <property type="protein sequence ID" value="CAP23364.1"/>
    <property type="molecule type" value="Genomic_DNA"/>
</dbReference>
<evidence type="ECO:0000313" key="2">
    <source>
        <dbReference type="EMBL" id="CAP23364.1"/>
    </source>
</evidence>
<proteinExistence type="predicted"/>
<reference evidence="2 3" key="2">
    <citation type="journal article" date="2011" name="PLoS Genet.">
        <title>Caenorhabditis briggsae recombinant inbred line genotypes reveal inter-strain incompatibility and the evolution of recombination.</title>
        <authorList>
            <person name="Ross J.A."/>
            <person name="Koboldt D.C."/>
            <person name="Staisch J.E."/>
            <person name="Chamberlin H.M."/>
            <person name="Gupta B.P."/>
            <person name="Miller R.D."/>
            <person name="Baird S.E."/>
            <person name="Haag E.S."/>
        </authorList>
    </citation>
    <scope>NUCLEOTIDE SEQUENCE [LARGE SCALE GENOMIC DNA]</scope>
    <source>
        <strain evidence="2 3">AF16</strain>
    </source>
</reference>
<dbReference type="HOGENOM" id="CLU_2063581_0_0_1"/>
<evidence type="ECO:0000313" key="3">
    <source>
        <dbReference type="Proteomes" id="UP000008549"/>
    </source>
</evidence>
<dbReference type="GeneID" id="8581752"/>
<dbReference type="KEGG" id="cbr:CBG_02204"/>
<reference evidence="2 3" key="1">
    <citation type="journal article" date="2003" name="PLoS Biol.">
        <title>The genome sequence of Caenorhabditis briggsae: a platform for comparative genomics.</title>
        <authorList>
            <person name="Stein L.D."/>
            <person name="Bao Z."/>
            <person name="Blasiar D."/>
            <person name="Blumenthal T."/>
            <person name="Brent M.R."/>
            <person name="Chen N."/>
            <person name="Chinwalla A."/>
            <person name="Clarke L."/>
            <person name="Clee C."/>
            <person name="Coghlan A."/>
            <person name="Coulson A."/>
            <person name="D'Eustachio P."/>
            <person name="Fitch D.H."/>
            <person name="Fulton L.A."/>
            <person name="Fulton R.E."/>
            <person name="Griffiths-Jones S."/>
            <person name="Harris T.W."/>
            <person name="Hillier L.W."/>
            <person name="Kamath R."/>
            <person name="Kuwabara P.E."/>
            <person name="Mardis E.R."/>
            <person name="Marra M.A."/>
            <person name="Miner T.L."/>
            <person name="Minx P."/>
            <person name="Mullikin J.C."/>
            <person name="Plumb R.W."/>
            <person name="Rogers J."/>
            <person name="Schein J.E."/>
            <person name="Sohrmann M."/>
            <person name="Spieth J."/>
            <person name="Stajich J.E."/>
            <person name="Wei C."/>
            <person name="Willey D."/>
            <person name="Wilson R.K."/>
            <person name="Durbin R."/>
            <person name="Waterston R.H."/>
        </authorList>
    </citation>
    <scope>NUCLEOTIDE SEQUENCE [LARGE SCALE GENOMIC DNA]</scope>
    <source>
        <strain evidence="2 3">AF16</strain>
    </source>
</reference>
<dbReference type="CTD" id="8581752"/>
<protein>
    <submittedName>
        <fullName evidence="2">Protein CBG02204</fullName>
    </submittedName>
</protein>
<keyword evidence="3" id="KW-1185">Reference proteome</keyword>
<dbReference type="InParanoid" id="A8WSA6"/>
<feature type="region of interest" description="Disordered" evidence="1">
    <location>
        <begin position="38"/>
        <end position="102"/>
    </location>
</feature>
<dbReference type="STRING" id="6238.A8WSA6"/>
<feature type="compositionally biased region" description="Basic and acidic residues" evidence="1">
    <location>
        <begin position="66"/>
        <end position="75"/>
    </location>
</feature>
<dbReference type="Proteomes" id="UP000008549">
    <property type="component" value="Unassembled WGS sequence"/>
</dbReference>
<organism evidence="2 3">
    <name type="scientific">Caenorhabditis briggsae</name>
    <dbReference type="NCBI Taxonomy" id="6238"/>
    <lineage>
        <taxon>Eukaryota</taxon>
        <taxon>Metazoa</taxon>
        <taxon>Ecdysozoa</taxon>
        <taxon>Nematoda</taxon>
        <taxon>Chromadorea</taxon>
        <taxon>Rhabditida</taxon>
        <taxon>Rhabditina</taxon>
        <taxon>Rhabditomorpha</taxon>
        <taxon>Rhabditoidea</taxon>
        <taxon>Rhabditidae</taxon>
        <taxon>Peloderinae</taxon>
        <taxon>Caenorhabditis</taxon>
    </lineage>
</organism>
<accession>A8WSA6</accession>
<sequence length="119" mass="13929">MQLAEKNHSISQSELLEKITNLLSHQLRNEKERNELMDLQLQQNEDENGDSREVKRPCITLTDIESIQRDNRNLRDQIASTPEAPPTPPVSKSFSDGQPNHHRFALFRFQINSLNRQRR</sequence>
<dbReference type="WormBase" id="CBG02204">
    <property type="protein sequence ID" value="CBP14377"/>
    <property type="gene ID" value="WBGene00025290"/>
</dbReference>
<dbReference type="RefSeq" id="XP_002639758.1">
    <property type="nucleotide sequence ID" value="XM_002639712.1"/>
</dbReference>
<evidence type="ECO:0000313" key="4">
    <source>
        <dbReference type="WormBase" id="CBG02204"/>
    </source>
</evidence>
<dbReference type="AlphaFoldDB" id="A8WSA6"/>
<evidence type="ECO:0000256" key="1">
    <source>
        <dbReference type="SAM" id="MobiDB-lite"/>
    </source>
</evidence>
<name>A8WSA6_CAEBR</name>